<gene>
    <name evidence="2" type="ORF">Acr_17g0003700</name>
</gene>
<accession>A0A7J0G210</accession>
<feature type="region of interest" description="Disordered" evidence="1">
    <location>
        <begin position="1"/>
        <end position="38"/>
    </location>
</feature>
<dbReference type="EMBL" id="BJWL01000017">
    <property type="protein sequence ID" value="GFZ04798.1"/>
    <property type="molecule type" value="Genomic_DNA"/>
</dbReference>
<organism evidence="2 3">
    <name type="scientific">Actinidia rufa</name>
    <dbReference type="NCBI Taxonomy" id="165716"/>
    <lineage>
        <taxon>Eukaryota</taxon>
        <taxon>Viridiplantae</taxon>
        <taxon>Streptophyta</taxon>
        <taxon>Embryophyta</taxon>
        <taxon>Tracheophyta</taxon>
        <taxon>Spermatophyta</taxon>
        <taxon>Magnoliopsida</taxon>
        <taxon>eudicotyledons</taxon>
        <taxon>Gunneridae</taxon>
        <taxon>Pentapetalae</taxon>
        <taxon>asterids</taxon>
        <taxon>Ericales</taxon>
        <taxon>Actinidiaceae</taxon>
        <taxon>Actinidia</taxon>
    </lineage>
</organism>
<comment type="caution">
    <text evidence="2">The sequence shown here is derived from an EMBL/GenBank/DDBJ whole genome shotgun (WGS) entry which is preliminary data.</text>
</comment>
<feature type="compositionally biased region" description="Polar residues" evidence="1">
    <location>
        <begin position="14"/>
        <end position="27"/>
    </location>
</feature>
<feature type="compositionally biased region" description="Acidic residues" evidence="1">
    <location>
        <begin position="166"/>
        <end position="180"/>
    </location>
</feature>
<evidence type="ECO:0000256" key="1">
    <source>
        <dbReference type="SAM" id="MobiDB-lite"/>
    </source>
</evidence>
<feature type="compositionally biased region" description="Basic and acidic residues" evidence="1">
    <location>
        <begin position="152"/>
        <end position="165"/>
    </location>
</feature>
<name>A0A7J0G210_9ERIC</name>
<protein>
    <submittedName>
        <fullName evidence="2">Uncharacterized protein</fullName>
    </submittedName>
</protein>
<evidence type="ECO:0000313" key="3">
    <source>
        <dbReference type="Proteomes" id="UP000585474"/>
    </source>
</evidence>
<reference evidence="2 3" key="1">
    <citation type="submission" date="2019-07" db="EMBL/GenBank/DDBJ databases">
        <title>De Novo Assembly of kiwifruit Actinidia rufa.</title>
        <authorList>
            <person name="Sugita-Konishi S."/>
            <person name="Sato K."/>
            <person name="Mori E."/>
            <person name="Abe Y."/>
            <person name="Kisaki G."/>
            <person name="Hamano K."/>
            <person name="Suezawa K."/>
            <person name="Otani M."/>
            <person name="Fukuda T."/>
            <person name="Manabe T."/>
            <person name="Gomi K."/>
            <person name="Tabuchi M."/>
            <person name="Akimitsu K."/>
            <person name="Kataoka I."/>
        </authorList>
    </citation>
    <scope>NUCLEOTIDE SEQUENCE [LARGE SCALE GENOMIC DNA]</scope>
    <source>
        <strain evidence="3">cv. Fuchu</strain>
    </source>
</reference>
<sequence>MRGQSKKKDKTHVNVDSQTDNRTIVTSKQKRMPDRTRTSTGLTESFVARFVISTEVPKGVGSLLTLMKGKNESVYNYNKRYWETYNEIEECSEELAVASYKLGLIPGESLWENLTLDPPTDLQGLMSRVEMFARFEDDVKQVEKATGTNSRKKAEAKPNPRFDRRDDDDERECTANEEEDRPLRTIHMIRGPRDPDLENRIRGEIRILRQMMKGVALTLYLAIKFANPQGEETLHGDQVVAKQCYPTTINTKAAMQEVQLVEEEQEVLKDIGRDLEAKVVEDLMRYELDERSSDRFFLTSANLEEWEKTELVHLLNANI</sequence>
<feature type="region of interest" description="Disordered" evidence="1">
    <location>
        <begin position="143"/>
        <end position="181"/>
    </location>
</feature>
<evidence type="ECO:0000313" key="2">
    <source>
        <dbReference type="EMBL" id="GFZ04798.1"/>
    </source>
</evidence>
<keyword evidence="3" id="KW-1185">Reference proteome</keyword>
<dbReference type="Proteomes" id="UP000585474">
    <property type="component" value="Unassembled WGS sequence"/>
</dbReference>
<dbReference type="OrthoDB" id="10309868at2759"/>
<feature type="compositionally biased region" description="Basic residues" evidence="1">
    <location>
        <begin position="1"/>
        <end position="10"/>
    </location>
</feature>
<dbReference type="AlphaFoldDB" id="A0A7J0G210"/>
<proteinExistence type="predicted"/>